<dbReference type="AlphaFoldDB" id="A0A918WQH2"/>
<protein>
    <submittedName>
        <fullName evidence="2">General stress protein</fullName>
    </submittedName>
</protein>
<dbReference type="Proteomes" id="UP000638981">
    <property type="component" value="Unassembled WGS sequence"/>
</dbReference>
<evidence type="ECO:0000313" key="3">
    <source>
        <dbReference type="Proteomes" id="UP000638981"/>
    </source>
</evidence>
<dbReference type="PANTHER" id="PTHR34818:SF1">
    <property type="entry name" value="PROTEIN BLI-3"/>
    <property type="match status" value="1"/>
</dbReference>
<proteinExistence type="predicted"/>
<gene>
    <name evidence="2" type="ORF">GCM10007315_34330</name>
</gene>
<feature type="domain" description="General stress protein FMN-binding split barrel" evidence="1">
    <location>
        <begin position="6"/>
        <end position="140"/>
    </location>
</feature>
<sequence>MTTEMEAADKFWDALKSDRTVMLGLPGRVDPRPMTALTHEDTPGTIWIFSAHGNALVDQNPQGSSAQFTFASKNHGLFSTVTGRLTLDHDRAMIEALWNPFIAAWYEGKEDPKLALLRFDPDQAQVWFDANSLFAGIKMLLGIDPKQDYQDKTATIRLA</sequence>
<dbReference type="Pfam" id="PF16242">
    <property type="entry name" value="Pyrid_ox_like"/>
    <property type="match status" value="1"/>
</dbReference>
<name>A0A918WQH2_9RHOB</name>
<dbReference type="Gene3D" id="2.30.110.10">
    <property type="entry name" value="Electron Transport, Fmn-binding Protein, Chain A"/>
    <property type="match status" value="1"/>
</dbReference>
<dbReference type="RefSeq" id="WP_189413363.1">
    <property type="nucleotide sequence ID" value="NZ_BMYJ01000014.1"/>
</dbReference>
<comment type="caution">
    <text evidence="2">The sequence shown here is derived from an EMBL/GenBank/DDBJ whole genome shotgun (WGS) entry which is preliminary data.</text>
</comment>
<reference evidence="2" key="1">
    <citation type="journal article" date="2014" name="Int. J. Syst. Evol. Microbiol.">
        <title>Complete genome sequence of Corynebacterium casei LMG S-19264T (=DSM 44701T), isolated from a smear-ripened cheese.</title>
        <authorList>
            <consortium name="US DOE Joint Genome Institute (JGI-PGF)"/>
            <person name="Walter F."/>
            <person name="Albersmeier A."/>
            <person name="Kalinowski J."/>
            <person name="Ruckert C."/>
        </authorList>
    </citation>
    <scope>NUCLEOTIDE SEQUENCE</scope>
    <source>
        <strain evidence="2">KCTC 23310</strain>
    </source>
</reference>
<organism evidence="2 3">
    <name type="scientific">Neogemmobacter tilapiae</name>
    <dbReference type="NCBI Taxonomy" id="875041"/>
    <lineage>
        <taxon>Bacteria</taxon>
        <taxon>Pseudomonadati</taxon>
        <taxon>Pseudomonadota</taxon>
        <taxon>Alphaproteobacteria</taxon>
        <taxon>Rhodobacterales</taxon>
        <taxon>Paracoccaceae</taxon>
        <taxon>Neogemmobacter</taxon>
    </lineage>
</organism>
<dbReference type="EMBL" id="BMYJ01000014">
    <property type="protein sequence ID" value="GHC66640.1"/>
    <property type="molecule type" value="Genomic_DNA"/>
</dbReference>
<keyword evidence="3" id="KW-1185">Reference proteome</keyword>
<dbReference type="SUPFAM" id="SSF50475">
    <property type="entry name" value="FMN-binding split barrel"/>
    <property type="match status" value="1"/>
</dbReference>
<accession>A0A918WQH2</accession>
<evidence type="ECO:0000259" key="1">
    <source>
        <dbReference type="Pfam" id="PF16242"/>
    </source>
</evidence>
<dbReference type="InterPro" id="IPR052917">
    <property type="entry name" value="Stress-Dev_Protein"/>
</dbReference>
<dbReference type="InterPro" id="IPR012349">
    <property type="entry name" value="Split_barrel_FMN-bd"/>
</dbReference>
<dbReference type="InterPro" id="IPR038725">
    <property type="entry name" value="YdaG_split_barrel_FMN-bd"/>
</dbReference>
<dbReference type="PANTHER" id="PTHR34818">
    <property type="entry name" value="PROTEIN BLI-3"/>
    <property type="match status" value="1"/>
</dbReference>
<evidence type="ECO:0000313" key="2">
    <source>
        <dbReference type="EMBL" id="GHC66640.1"/>
    </source>
</evidence>
<reference evidence="2" key="2">
    <citation type="submission" date="2020-09" db="EMBL/GenBank/DDBJ databases">
        <authorList>
            <person name="Sun Q."/>
            <person name="Kim S."/>
        </authorList>
    </citation>
    <scope>NUCLEOTIDE SEQUENCE</scope>
    <source>
        <strain evidence="2">KCTC 23310</strain>
    </source>
</reference>